<dbReference type="SUPFAM" id="SSF52058">
    <property type="entry name" value="L domain-like"/>
    <property type="match status" value="1"/>
</dbReference>
<evidence type="ECO:0000256" key="3">
    <source>
        <dbReference type="SAM" id="MobiDB-lite"/>
    </source>
</evidence>
<feature type="compositionally biased region" description="Polar residues" evidence="3">
    <location>
        <begin position="460"/>
        <end position="475"/>
    </location>
</feature>
<dbReference type="PROSITE" id="PS51450">
    <property type="entry name" value="LRR"/>
    <property type="match status" value="2"/>
</dbReference>
<gene>
    <name evidence="5" type="ORF">OJAV_G00085580</name>
</gene>
<dbReference type="InterPro" id="IPR003591">
    <property type="entry name" value="Leu-rich_rpt_typical-subtyp"/>
</dbReference>
<feature type="compositionally biased region" description="Low complexity" evidence="3">
    <location>
        <begin position="477"/>
        <end position="486"/>
    </location>
</feature>
<keyword evidence="2" id="KW-0677">Repeat</keyword>
<keyword evidence="4" id="KW-1133">Transmembrane helix</keyword>
<dbReference type="AlphaFoldDB" id="A0A3S2P9A5"/>
<protein>
    <recommendedName>
        <fullName evidence="7">LRRCT domain-containing protein</fullName>
    </recommendedName>
</protein>
<reference evidence="5 6" key="2">
    <citation type="submission" date="2019-01" db="EMBL/GenBank/DDBJ databases">
        <title>A chromosome length genome reference of the Java medaka (oryzias javanicus).</title>
        <authorList>
            <person name="Herpin A."/>
            <person name="Takehana Y."/>
            <person name="Naruse K."/>
            <person name="Ansai S."/>
            <person name="Kawaguchi M."/>
        </authorList>
    </citation>
    <scope>NUCLEOTIDE SEQUENCE [LARGE SCALE GENOMIC DNA]</scope>
    <source>
        <strain evidence="5">RS831</strain>
        <tissue evidence="5">Whole body</tissue>
    </source>
</reference>
<evidence type="ECO:0008006" key="7">
    <source>
        <dbReference type="Google" id="ProtNLM"/>
    </source>
</evidence>
<feature type="transmembrane region" description="Helical" evidence="4">
    <location>
        <begin position="58"/>
        <end position="82"/>
    </location>
</feature>
<feature type="compositionally biased region" description="Low complexity" evidence="3">
    <location>
        <begin position="586"/>
        <end position="612"/>
    </location>
</feature>
<reference evidence="5 6" key="1">
    <citation type="submission" date="2018-11" db="EMBL/GenBank/DDBJ databases">
        <authorList>
            <person name="Lopez-Roques C."/>
            <person name="Donnadieu C."/>
            <person name="Bouchez O."/>
            <person name="Klopp C."/>
            <person name="Cabau C."/>
            <person name="Zahm M."/>
        </authorList>
    </citation>
    <scope>NUCLEOTIDE SEQUENCE [LARGE SCALE GENOMIC DNA]</scope>
    <source>
        <strain evidence="5">RS831</strain>
        <tissue evidence="5">Whole body</tissue>
    </source>
</reference>
<dbReference type="Proteomes" id="UP000283210">
    <property type="component" value="Chromosome 9"/>
</dbReference>
<dbReference type="Pfam" id="PF13855">
    <property type="entry name" value="LRR_8"/>
    <property type="match status" value="1"/>
</dbReference>
<evidence type="ECO:0000313" key="5">
    <source>
        <dbReference type="EMBL" id="RVE67812.1"/>
    </source>
</evidence>
<sequence length="685" mass="74593">MRVNGTWLLRKQVVLVKLGHTLMASWIPGNQIGRTRKLESHSRPLGHLRKLKTFASDVLAALLLLTMQGAAVAAAALVLFLAHVRVCQTCSVVKEFLICRSIPSEAAEFDPTFQFVIMILQNVGRINSSVFDRNGFGSITTLQLNGLAGNQIEVVDATALHGLTNLKQLRLNNNRIRTIHPDSFTSLVSLTELDLSDNRLTRLSPRLLGSLRSVRSIRLHGNRWSCWCDAEDFVASLKGTVISSLVHSKPAFTPFTVLKASRATDSASSSSPLVPDIHIFVTLVSIIVLLSLLLGGMCLLLVMHRQKRSSKTVTPGCPGEREQEVSGSIVHLPSKSSELRGPEEASRRGFRGDRAKSAHAVILTAPFGVSGRDEVTFQAETEQSCGVSEDPRDTEVGQSHLTGLTVMEALKEHERGGARERREQEENPQSGISVSIDVVSYLSIGRGQNKPGPDEESTEGPGQSPQSRKVMSRISTWPPAAAQWQARWREEEEEEEEDVWTGGAAEEIVNQTKPSAGSDHHSEEEENNPPQSSTHQGEGEVQDEEEELQEEGEELSEKAAGGGGDGIIRRRRQTSPEEHSHKTGKSSRAAAASSKQSAGSEAAGSKAPSGGATPDDETLLSGNEYVFVNLLHEVAHNNGRRTRERWKQTHLNKRRLEGAETPAQSHANASISHNAAYLHSGVPIV</sequence>
<evidence type="ECO:0000313" key="6">
    <source>
        <dbReference type="Proteomes" id="UP000283210"/>
    </source>
</evidence>
<dbReference type="PANTHER" id="PTHR24366:SF96">
    <property type="entry name" value="LEUCINE RICH REPEAT CONTAINING 53"/>
    <property type="match status" value="1"/>
</dbReference>
<keyword evidence="4" id="KW-0812">Transmembrane</keyword>
<accession>A0A3S2P9A5</accession>
<dbReference type="InterPro" id="IPR032675">
    <property type="entry name" value="LRR_dom_sf"/>
</dbReference>
<organism evidence="5 6">
    <name type="scientific">Oryzias javanicus</name>
    <name type="common">Javanese ricefish</name>
    <name type="synonym">Aplocheilus javanicus</name>
    <dbReference type="NCBI Taxonomy" id="123683"/>
    <lineage>
        <taxon>Eukaryota</taxon>
        <taxon>Metazoa</taxon>
        <taxon>Chordata</taxon>
        <taxon>Craniata</taxon>
        <taxon>Vertebrata</taxon>
        <taxon>Euteleostomi</taxon>
        <taxon>Actinopterygii</taxon>
        <taxon>Neopterygii</taxon>
        <taxon>Teleostei</taxon>
        <taxon>Neoteleostei</taxon>
        <taxon>Acanthomorphata</taxon>
        <taxon>Ovalentaria</taxon>
        <taxon>Atherinomorphae</taxon>
        <taxon>Beloniformes</taxon>
        <taxon>Adrianichthyidae</taxon>
        <taxon>Oryziinae</taxon>
        <taxon>Oryzias</taxon>
    </lineage>
</organism>
<keyword evidence="6" id="KW-1185">Reference proteome</keyword>
<feature type="compositionally biased region" description="Acidic residues" evidence="3">
    <location>
        <begin position="540"/>
        <end position="554"/>
    </location>
</feature>
<feature type="region of interest" description="Disordered" evidence="3">
    <location>
        <begin position="412"/>
        <end position="618"/>
    </location>
</feature>
<feature type="transmembrane region" description="Helical" evidence="4">
    <location>
        <begin position="277"/>
        <end position="302"/>
    </location>
</feature>
<dbReference type="PANTHER" id="PTHR24366">
    <property type="entry name" value="IG(IMMUNOGLOBULIN) AND LRR(LEUCINE RICH REPEAT) DOMAINS"/>
    <property type="match status" value="1"/>
</dbReference>
<dbReference type="OrthoDB" id="1055097at2759"/>
<name>A0A3S2P9A5_ORYJA</name>
<evidence type="ECO:0000256" key="2">
    <source>
        <dbReference type="ARBA" id="ARBA00022737"/>
    </source>
</evidence>
<proteinExistence type="predicted"/>
<dbReference type="SMART" id="SM00369">
    <property type="entry name" value="LRR_TYP"/>
    <property type="match status" value="2"/>
</dbReference>
<evidence type="ECO:0000256" key="4">
    <source>
        <dbReference type="SAM" id="Phobius"/>
    </source>
</evidence>
<dbReference type="EMBL" id="CM012445">
    <property type="protein sequence ID" value="RVE67812.1"/>
    <property type="molecule type" value="Genomic_DNA"/>
</dbReference>
<keyword evidence="4" id="KW-0472">Membrane</keyword>
<feature type="compositionally biased region" description="Basic and acidic residues" evidence="3">
    <location>
        <begin position="412"/>
        <end position="425"/>
    </location>
</feature>
<evidence type="ECO:0000256" key="1">
    <source>
        <dbReference type="ARBA" id="ARBA00022614"/>
    </source>
</evidence>
<keyword evidence="1" id="KW-0433">Leucine-rich repeat</keyword>
<dbReference type="InterPro" id="IPR001611">
    <property type="entry name" value="Leu-rich_rpt"/>
</dbReference>
<dbReference type="Gene3D" id="3.80.10.10">
    <property type="entry name" value="Ribonuclease Inhibitor"/>
    <property type="match status" value="1"/>
</dbReference>